<dbReference type="EMBL" id="LJGT01000038">
    <property type="protein sequence ID" value="OEU90032.1"/>
    <property type="molecule type" value="Genomic_DNA"/>
</dbReference>
<feature type="region of interest" description="Disordered" evidence="3">
    <location>
        <begin position="1"/>
        <end position="22"/>
    </location>
</feature>
<dbReference type="PANTHER" id="PTHR43157">
    <property type="entry name" value="PHOSPHATIDYLINOSITOL-GLYCAN BIOSYNTHESIS CLASS F PROTEIN-RELATED"/>
    <property type="match status" value="1"/>
</dbReference>
<dbReference type="PRINTS" id="PR00080">
    <property type="entry name" value="SDRFAMILY"/>
</dbReference>
<evidence type="ECO:0000313" key="5">
    <source>
        <dbReference type="Proteomes" id="UP000176087"/>
    </source>
</evidence>
<dbReference type="Pfam" id="PF00106">
    <property type="entry name" value="adh_short"/>
    <property type="match status" value="1"/>
</dbReference>
<dbReference type="PATRIC" id="fig|933944.5.peg.195"/>
<dbReference type="GO" id="GO:0016491">
    <property type="term" value="F:oxidoreductase activity"/>
    <property type="evidence" value="ECO:0007669"/>
    <property type="project" value="UniProtKB-KW"/>
</dbReference>
<comment type="caution">
    <text evidence="4">The sequence shown here is derived from an EMBL/GenBank/DDBJ whole genome shotgun (WGS) entry which is preliminary data.</text>
</comment>
<evidence type="ECO:0000313" key="4">
    <source>
        <dbReference type="EMBL" id="OEU90032.1"/>
    </source>
</evidence>
<dbReference type="RefSeq" id="WP_070012888.1">
    <property type="nucleotide sequence ID" value="NZ_LJGS01000044.1"/>
</dbReference>
<gene>
    <name evidence="4" type="ORF">AN215_10525</name>
</gene>
<dbReference type="InterPro" id="IPR036291">
    <property type="entry name" value="NAD(P)-bd_dom_sf"/>
</dbReference>
<organism evidence="4 5">
    <name type="scientific">Streptomyces abyssalis</name>
    <dbReference type="NCBI Taxonomy" id="933944"/>
    <lineage>
        <taxon>Bacteria</taxon>
        <taxon>Bacillati</taxon>
        <taxon>Actinomycetota</taxon>
        <taxon>Actinomycetes</taxon>
        <taxon>Kitasatosporales</taxon>
        <taxon>Streptomycetaceae</taxon>
        <taxon>Streptomyces</taxon>
    </lineage>
</organism>
<evidence type="ECO:0000256" key="3">
    <source>
        <dbReference type="SAM" id="MobiDB-lite"/>
    </source>
</evidence>
<dbReference type="Proteomes" id="UP000176087">
    <property type="component" value="Unassembled WGS sequence"/>
</dbReference>
<protein>
    <submittedName>
        <fullName evidence="4">3-oxoacyl-ACP reductase</fullName>
    </submittedName>
</protein>
<reference evidence="4 5" key="1">
    <citation type="journal article" date="2016" name="Front. Microbiol.">
        <title>Comparative Genomics Analysis of Streptomyces Species Reveals Their Adaptation to the Marine Environment and Their Diversity at the Genomic Level.</title>
        <authorList>
            <person name="Tian X."/>
            <person name="Zhang Z."/>
            <person name="Yang T."/>
            <person name="Chen M."/>
            <person name="Li J."/>
            <person name="Chen F."/>
            <person name="Yang J."/>
            <person name="Li W."/>
            <person name="Zhang B."/>
            <person name="Zhang Z."/>
            <person name="Wu J."/>
            <person name="Zhang C."/>
            <person name="Long L."/>
            <person name="Xiao J."/>
        </authorList>
    </citation>
    <scope>NUCLEOTIDE SEQUENCE [LARGE SCALE GENOMIC DNA]</scope>
    <source>
        <strain evidence="4 5">SCSIO 10390</strain>
    </source>
</reference>
<accession>A0A1E7JP23</accession>
<dbReference type="AlphaFoldDB" id="A0A1E7JP23"/>
<keyword evidence="1" id="KW-0560">Oxidoreductase</keyword>
<name>A0A1E7JP23_9ACTN</name>
<dbReference type="Gene3D" id="3.40.50.720">
    <property type="entry name" value="NAD(P)-binding Rossmann-like Domain"/>
    <property type="match status" value="1"/>
</dbReference>
<dbReference type="PANTHER" id="PTHR43157:SF31">
    <property type="entry name" value="PHOSPHATIDYLINOSITOL-GLYCAN BIOSYNTHESIS CLASS F PROTEIN"/>
    <property type="match status" value="1"/>
</dbReference>
<proteinExistence type="inferred from homology"/>
<keyword evidence="5" id="KW-1185">Reference proteome</keyword>
<dbReference type="STRING" id="933944.AN215_10525"/>
<sequence>MSPQSDQQTDQRPPQGRTILVTGSTRGMGNRLARELAADGATLLLHGRDRTRVGQAVEDLRTAVPGADVRGHAADLADLEQVRDLAGTLTEGGGRLDVLVNNAAVGGGPDRSRRQVSAQGLELRFAVNYLAPLVLTRGLLPLLKGSAPARVVNVASAGQEPLDFGDLMTHRDYEGILAYCRSKLALIMATFDLAAEVAPGLVTVNAVHPASLMDTGMVREISAPPQSDVEDGVKAVRRLVDDPELAGVTGRYFHRFADSRAEPQAYDPQARARLAEMTARLAPGAAAPAGPLPSG</sequence>
<feature type="compositionally biased region" description="Polar residues" evidence="3">
    <location>
        <begin position="1"/>
        <end position="12"/>
    </location>
</feature>
<comment type="similarity">
    <text evidence="2">Belongs to the short-chain dehydrogenases/reductases (SDR) family.</text>
</comment>
<evidence type="ECO:0000256" key="2">
    <source>
        <dbReference type="RuleBase" id="RU000363"/>
    </source>
</evidence>
<dbReference type="SUPFAM" id="SSF51735">
    <property type="entry name" value="NAD(P)-binding Rossmann-fold domains"/>
    <property type="match status" value="1"/>
</dbReference>
<dbReference type="OrthoDB" id="3237043at2"/>
<dbReference type="PRINTS" id="PR00081">
    <property type="entry name" value="GDHRDH"/>
</dbReference>
<dbReference type="InterPro" id="IPR002347">
    <property type="entry name" value="SDR_fam"/>
</dbReference>
<evidence type="ECO:0000256" key="1">
    <source>
        <dbReference type="ARBA" id="ARBA00023002"/>
    </source>
</evidence>